<evidence type="ECO:0000313" key="5">
    <source>
        <dbReference type="Proteomes" id="UP001595681"/>
    </source>
</evidence>
<dbReference type="InterPro" id="IPR005502">
    <property type="entry name" value="Ribosyl_crysJ1"/>
</dbReference>
<keyword evidence="2" id="KW-0378">Hydrolase</keyword>
<name>A0ABV7NL61_9SPHN</name>
<dbReference type="Pfam" id="PF03747">
    <property type="entry name" value="ADP_ribosyl_GH"/>
    <property type="match status" value="1"/>
</dbReference>
<dbReference type="SUPFAM" id="SSF101478">
    <property type="entry name" value="ADP-ribosylglycohydrolase"/>
    <property type="match status" value="1"/>
</dbReference>
<organism evidence="4 5">
    <name type="scientific">Sphingobium rhizovicinum</name>
    <dbReference type="NCBI Taxonomy" id="432308"/>
    <lineage>
        <taxon>Bacteria</taxon>
        <taxon>Pseudomonadati</taxon>
        <taxon>Pseudomonadota</taxon>
        <taxon>Alphaproteobacteria</taxon>
        <taxon>Sphingomonadales</taxon>
        <taxon>Sphingomonadaceae</taxon>
        <taxon>Sphingobium</taxon>
    </lineage>
</organism>
<keyword evidence="5" id="KW-1185">Reference proteome</keyword>
<evidence type="ECO:0000256" key="1">
    <source>
        <dbReference type="ARBA" id="ARBA00010702"/>
    </source>
</evidence>
<proteinExistence type="inferred from homology"/>
<protein>
    <submittedName>
        <fullName evidence="4">ADP-ribosylglycohydrolase family protein</fullName>
    </submittedName>
</protein>
<gene>
    <name evidence="4" type="ORF">ACFOKF_22475</name>
</gene>
<accession>A0ABV7NL61</accession>
<dbReference type="InterPro" id="IPR050792">
    <property type="entry name" value="ADP-ribosylglycohydrolase"/>
</dbReference>
<reference evidence="5" key="1">
    <citation type="journal article" date="2019" name="Int. J. Syst. Evol. Microbiol.">
        <title>The Global Catalogue of Microorganisms (GCM) 10K type strain sequencing project: providing services to taxonomists for standard genome sequencing and annotation.</title>
        <authorList>
            <consortium name="The Broad Institute Genomics Platform"/>
            <consortium name="The Broad Institute Genome Sequencing Center for Infectious Disease"/>
            <person name="Wu L."/>
            <person name="Ma J."/>
        </authorList>
    </citation>
    <scope>NUCLEOTIDE SEQUENCE [LARGE SCALE GENOMIC DNA]</scope>
    <source>
        <strain evidence="5">CCM 7491</strain>
    </source>
</reference>
<dbReference type="RefSeq" id="WP_380798822.1">
    <property type="nucleotide sequence ID" value="NZ_JBHRVU010000005.1"/>
</dbReference>
<dbReference type="PANTHER" id="PTHR16222:SF24">
    <property type="entry name" value="ADP-RIBOSYLHYDROLASE ARH3"/>
    <property type="match status" value="1"/>
</dbReference>
<dbReference type="EMBL" id="JBHRVU010000005">
    <property type="protein sequence ID" value="MFC3443918.1"/>
    <property type="molecule type" value="Genomic_DNA"/>
</dbReference>
<dbReference type="Gene3D" id="1.10.4080.10">
    <property type="entry name" value="ADP-ribosylation/Crystallin J1"/>
    <property type="match status" value="1"/>
</dbReference>
<feature type="region of interest" description="Disordered" evidence="3">
    <location>
        <begin position="443"/>
        <end position="482"/>
    </location>
</feature>
<evidence type="ECO:0000256" key="3">
    <source>
        <dbReference type="SAM" id="MobiDB-lite"/>
    </source>
</evidence>
<evidence type="ECO:0000256" key="2">
    <source>
        <dbReference type="ARBA" id="ARBA00022801"/>
    </source>
</evidence>
<dbReference type="PANTHER" id="PTHR16222">
    <property type="entry name" value="ADP-RIBOSYLGLYCOHYDROLASE"/>
    <property type="match status" value="1"/>
</dbReference>
<dbReference type="InterPro" id="IPR036705">
    <property type="entry name" value="Ribosyl_crysJ1_sf"/>
</dbReference>
<dbReference type="Proteomes" id="UP001595681">
    <property type="component" value="Unassembled WGS sequence"/>
</dbReference>
<evidence type="ECO:0000313" key="4">
    <source>
        <dbReference type="EMBL" id="MFC3443918.1"/>
    </source>
</evidence>
<comment type="caution">
    <text evidence="4">The sequence shown here is derived from an EMBL/GenBank/DDBJ whole genome shotgun (WGS) entry which is preliminary data.</text>
</comment>
<comment type="similarity">
    <text evidence="1">Belongs to the ADP-ribosylglycohydrolase family.</text>
</comment>
<sequence>MDREKQNRLSAEWAAYGDALGFMTELADAGRVQYRIGADQVENTVPWRRKVGGYSGASVDFPAGSYSDDTQLRLSTSRSIRADGTFDVAAFAKVELTAWANYALGAGIGSKEAASNLARTSATWYSNFFDSKRASYLSAGGNGAAMRVQPHAWAARDLSDERQVLLDVFRNSICTHGHPRGIIGACFHACSLIFALREGRPARLLELNPMVEQLRSLSSLIQSDGDLRLFWLGAWEEASGTSFEEAAAVVLQEIEEDLALLERFEGAQLPAIYVETLEALGGYEPSSRGSGTKTAIIAAFAASLSDISDPRDSLLTIINALGSDTDSIATMAGSIIGACTNRECDGTIQDREYIQSEAIRLASVAERREVTSFRYPDLRSWKPARAAIDAIGVLEGKLWLSGLGQLEPLDRMMRTGADAMGWCQLPFGQTILARIRSDPNPISPAQAGLARSSEQAAGRDAPPPPGKLRDLFGQGDPRSAATSVKPDIQVGVEGLTLNELLQKVVSEGFPAELIGRILLEQVDSGAKDFAERGIALTANILTAYEARSRRRRR</sequence>